<dbReference type="Gene3D" id="3.40.50.720">
    <property type="entry name" value="NAD(P)-binding Rossmann-like Domain"/>
    <property type="match status" value="1"/>
</dbReference>
<organism evidence="3 4">
    <name type="scientific">Simplicispira metamorpha</name>
    <dbReference type="NCBI Taxonomy" id="80881"/>
    <lineage>
        <taxon>Bacteria</taxon>
        <taxon>Pseudomonadati</taxon>
        <taxon>Pseudomonadota</taxon>
        <taxon>Betaproteobacteria</taxon>
        <taxon>Burkholderiales</taxon>
        <taxon>Comamonadaceae</taxon>
        <taxon>Simplicispira</taxon>
    </lineage>
</organism>
<dbReference type="PANTHER" id="PTHR44196">
    <property type="entry name" value="DEHYDROGENASE/REDUCTASE SDR FAMILY MEMBER 7B"/>
    <property type="match status" value="1"/>
</dbReference>
<proteinExistence type="inferred from homology"/>
<keyword evidence="4" id="KW-1185">Reference proteome</keyword>
<dbReference type="EMBL" id="SLXH01000014">
    <property type="protein sequence ID" value="TCP17059.1"/>
    <property type="molecule type" value="Genomic_DNA"/>
</dbReference>
<dbReference type="OrthoDB" id="335726at2"/>
<dbReference type="PRINTS" id="PR00081">
    <property type="entry name" value="GDHRDH"/>
</dbReference>
<reference evidence="3 4" key="1">
    <citation type="submission" date="2019-03" db="EMBL/GenBank/DDBJ databases">
        <title>Genomic Encyclopedia of Type Strains, Phase IV (KMG-IV): sequencing the most valuable type-strain genomes for metagenomic binning, comparative biology and taxonomic classification.</title>
        <authorList>
            <person name="Goeker M."/>
        </authorList>
    </citation>
    <scope>NUCLEOTIDE SEQUENCE [LARGE SCALE GENOMIC DNA]</scope>
    <source>
        <strain evidence="3 4">DSM 1837</strain>
    </source>
</reference>
<dbReference type="PANTHER" id="PTHR44196:SF1">
    <property type="entry name" value="DEHYDROGENASE_REDUCTASE SDR FAMILY MEMBER 7B"/>
    <property type="match status" value="1"/>
</dbReference>
<keyword evidence="2" id="KW-0560">Oxidoreductase</keyword>
<accession>A0A4R2N817</accession>
<dbReference type="InterPro" id="IPR036291">
    <property type="entry name" value="NAD(P)-bd_dom_sf"/>
</dbReference>
<evidence type="ECO:0000256" key="2">
    <source>
        <dbReference type="ARBA" id="ARBA00023002"/>
    </source>
</evidence>
<dbReference type="Pfam" id="PF00106">
    <property type="entry name" value="adh_short"/>
    <property type="match status" value="1"/>
</dbReference>
<evidence type="ECO:0000313" key="3">
    <source>
        <dbReference type="EMBL" id="TCP17059.1"/>
    </source>
</evidence>
<evidence type="ECO:0000256" key="1">
    <source>
        <dbReference type="ARBA" id="ARBA00006484"/>
    </source>
</evidence>
<dbReference type="Proteomes" id="UP000295182">
    <property type="component" value="Unassembled WGS sequence"/>
</dbReference>
<protein>
    <submittedName>
        <fullName evidence="3">Short-subunit dehydrogenase</fullName>
    </submittedName>
</protein>
<dbReference type="GO" id="GO:0016491">
    <property type="term" value="F:oxidoreductase activity"/>
    <property type="evidence" value="ECO:0007669"/>
    <property type="project" value="UniProtKB-KW"/>
</dbReference>
<name>A0A4R2N817_9BURK</name>
<comment type="caution">
    <text evidence="3">The sequence shown here is derived from an EMBL/GenBank/DDBJ whole genome shotgun (WGS) entry which is preliminary data.</text>
</comment>
<dbReference type="GO" id="GO:0016020">
    <property type="term" value="C:membrane"/>
    <property type="evidence" value="ECO:0007669"/>
    <property type="project" value="TreeGrafter"/>
</dbReference>
<dbReference type="RefSeq" id="WP_119013947.1">
    <property type="nucleotide sequence ID" value="NZ_QXNC01000025.1"/>
</dbReference>
<evidence type="ECO:0000313" key="4">
    <source>
        <dbReference type="Proteomes" id="UP000295182"/>
    </source>
</evidence>
<gene>
    <name evidence="3" type="ORF">EV674_11414</name>
</gene>
<dbReference type="AlphaFoldDB" id="A0A4R2N817"/>
<comment type="similarity">
    <text evidence="1">Belongs to the short-chain dehydrogenases/reductases (SDR) family.</text>
</comment>
<sequence length="260" mass="27758">MALNPRITHWPGQRVWLVGASSGIGRATAAALHARGAQVVVSARNADALQSFVAQHPGSQALALDSTDRQAVAAGAATLLAQGPLDLVCYCAGHYHAMRAQTFDLDDALRHQQINTTGALHVLGAVLPAFLDAARQGRPGHLSLVGSVAGFRGLPQGLAYGPTKAALIHLAEALYLDLHHEGIAVSIVNPGFVATPLTAQNDFSMPALISPEQAASAIVQGWERGDFDIHFPKRFTRVMKLLRLLPYRLYFPAVRRFTGL</sequence>
<dbReference type="InterPro" id="IPR002347">
    <property type="entry name" value="SDR_fam"/>
</dbReference>
<dbReference type="SUPFAM" id="SSF51735">
    <property type="entry name" value="NAD(P)-binding Rossmann-fold domains"/>
    <property type="match status" value="1"/>
</dbReference>